<keyword evidence="1" id="KW-0472">Membrane</keyword>
<feature type="transmembrane region" description="Helical" evidence="1">
    <location>
        <begin position="106"/>
        <end position="124"/>
    </location>
</feature>
<evidence type="ECO:0000313" key="2">
    <source>
        <dbReference type="EMBL" id="MBM7616294.1"/>
    </source>
</evidence>
<protein>
    <submittedName>
        <fullName evidence="2">Glucan phosphoethanolaminetransferase (Alkaline phosphatase superfamily)</fullName>
    </submittedName>
</protein>
<dbReference type="EMBL" id="JAFBEE010000030">
    <property type="protein sequence ID" value="MBM7616294.1"/>
    <property type="molecule type" value="Genomic_DNA"/>
</dbReference>
<proteinExistence type="predicted"/>
<reference evidence="2 3" key="1">
    <citation type="submission" date="2021-01" db="EMBL/GenBank/DDBJ databases">
        <title>Genomic Encyclopedia of Type Strains, Phase IV (KMG-IV): sequencing the most valuable type-strain genomes for metagenomic binning, comparative biology and taxonomic classification.</title>
        <authorList>
            <person name="Goeker M."/>
        </authorList>
    </citation>
    <scope>NUCLEOTIDE SEQUENCE [LARGE SCALE GENOMIC DNA]</scope>
    <source>
        <strain evidence="2 3">DSM 25890</strain>
    </source>
</reference>
<dbReference type="Pfam" id="PF22765">
    <property type="entry name" value="DUF7010"/>
    <property type="match status" value="1"/>
</dbReference>
<feature type="transmembrane region" description="Helical" evidence="1">
    <location>
        <begin position="79"/>
        <end position="100"/>
    </location>
</feature>
<dbReference type="Proteomes" id="UP001314796">
    <property type="component" value="Unassembled WGS sequence"/>
</dbReference>
<dbReference type="InterPro" id="IPR053824">
    <property type="entry name" value="DUF7010"/>
</dbReference>
<organism evidence="2 3">
    <name type="scientific">Alkaliphilus hydrothermalis</name>
    <dbReference type="NCBI Taxonomy" id="1482730"/>
    <lineage>
        <taxon>Bacteria</taxon>
        <taxon>Bacillati</taxon>
        <taxon>Bacillota</taxon>
        <taxon>Clostridia</taxon>
        <taxon>Peptostreptococcales</taxon>
        <taxon>Natronincolaceae</taxon>
        <taxon>Alkaliphilus</taxon>
    </lineage>
</organism>
<keyword evidence="1" id="KW-0812">Transmembrane</keyword>
<name>A0ABS2NTI4_9FIRM</name>
<feature type="transmembrane region" description="Helical" evidence="1">
    <location>
        <begin position="155"/>
        <end position="174"/>
    </location>
</feature>
<feature type="transmembrane region" description="Helical" evidence="1">
    <location>
        <begin position="47"/>
        <end position="67"/>
    </location>
</feature>
<gene>
    <name evidence="2" type="ORF">JOC73_002876</name>
</gene>
<feature type="transmembrane region" description="Helical" evidence="1">
    <location>
        <begin position="17"/>
        <end position="35"/>
    </location>
</feature>
<dbReference type="RefSeq" id="WP_204404366.1">
    <property type="nucleotide sequence ID" value="NZ_JAFBEE010000030.1"/>
</dbReference>
<evidence type="ECO:0000256" key="1">
    <source>
        <dbReference type="SAM" id="Phobius"/>
    </source>
</evidence>
<evidence type="ECO:0000313" key="3">
    <source>
        <dbReference type="Proteomes" id="UP001314796"/>
    </source>
</evidence>
<accession>A0ABS2NTI4</accession>
<keyword evidence="1" id="KW-1133">Transmembrane helix</keyword>
<comment type="caution">
    <text evidence="2">The sequence shown here is derived from an EMBL/GenBank/DDBJ whole genome shotgun (WGS) entry which is preliminary data.</text>
</comment>
<sequence length="189" mass="21368">MSVEELRIDIAKRNKSGIAFILASIIIWTGILVVWRLPIDNIVTQNLLTFMLTTPMMPLAFVISKIIKAEFSAKNNPLHNLGFLFSMNQMLYVLIAMWAYNAAPENMVMILAIIFGAHLMPFGWLYKSKAYTVMSVIIPLGILIVGFNLKQDQIYVIPCVMLGLEIIFSLWLAIENKKLASMKTTLENV</sequence>
<feature type="transmembrane region" description="Helical" evidence="1">
    <location>
        <begin position="131"/>
        <end position="149"/>
    </location>
</feature>
<keyword evidence="3" id="KW-1185">Reference proteome</keyword>